<reference evidence="4 5" key="1">
    <citation type="submission" date="2022-05" db="EMBL/GenBank/DDBJ databases">
        <authorList>
            <consortium name="Genoscope - CEA"/>
            <person name="William W."/>
        </authorList>
    </citation>
    <scope>NUCLEOTIDE SEQUENCE [LARGE SCALE GENOMIC DNA]</scope>
</reference>
<evidence type="ECO:0000259" key="3">
    <source>
        <dbReference type="Pfam" id="PF18584"/>
    </source>
</evidence>
<keyword evidence="5" id="KW-1185">Reference proteome</keyword>
<dbReference type="Pfam" id="PF18584">
    <property type="entry name" value="SYCP2_SLD"/>
    <property type="match status" value="1"/>
</dbReference>
<accession>A0AAU9WGE7</accession>
<feature type="compositionally biased region" description="Acidic residues" evidence="2">
    <location>
        <begin position="1162"/>
        <end position="1179"/>
    </location>
</feature>
<organism evidence="4 5">
    <name type="scientific">Pocillopora meandrina</name>
    <dbReference type="NCBI Taxonomy" id="46732"/>
    <lineage>
        <taxon>Eukaryota</taxon>
        <taxon>Metazoa</taxon>
        <taxon>Cnidaria</taxon>
        <taxon>Anthozoa</taxon>
        <taxon>Hexacorallia</taxon>
        <taxon>Scleractinia</taxon>
        <taxon>Astrocoeniina</taxon>
        <taxon>Pocilloporidae</taxon>
        <taxon>Pocillopora</taxon>
    </lineage>
</organism>
<evidence type="ECO:0000313" key="5">
    <source>
        <dbReference type="Proteomes" id="UP001159428"/>
    </source>
</evidence>
<feature type="region of interest" description="Disordered" evidence="2">
    <location>
        <begin position="719"/>
        <end position="816"/>
    </location>
</feature>
<feature type="compositionally biased region" description="Basic and acidic residues" evidence="2">
    <location>
        <begin position="759"/>
        <end position="780"/>
    </location>
</feature>
<comment type="caution">
    <text evidence="4">The sequence shown here is derived from an EMBL/GenBank/DDBJ whole genome shotgun (WGS) entry which is preliminary data.</text>
</comment>
<feature type="region of interest" description="Disordered" evidence="2">
    <location>
        <begin position="1158"/>
        <end position="1184"/>
    </location>
</feature>
<name>A0AAU9WGE7_9CNID</name>
<dbReference type="InterPro" id="IPR040560">
    <property type="entry name" value="SYCP2_SLD"/>
</dbReference>
<dbReference type="PANTHER" id="PTHR15607">
    <property type="entry name" value="SYNAPTONEMAL COMPLEX PROTEIN-RELATED"/>
    <property type="match status" value="1"/>
</dbReference>
<feature type="region of interest" description="Disordered" evidence="2">
    <location>
        <begin position="941"/>
        <end position="989"/>
    </location>
</feature>
<feature type="compositionally biased region" description="Basic and acidic residues" evidence="2">
    <location>
        <begin position="979"/>
        <end position="989"/>
    </location>
</feature>
<feature type="coiled-coil region" evidence="1">
    <location>
        <begin position="1234"/>
        <end position="1339"/>
    </location>
</feature>
<dbReference type="Proteomes" id="UP001159428">
    <property type="component" value="Unassembled WGS sequence"/>
</dbReference>
<feature type="compositionally biased region" description="Basic residues" evidence="2">
    <location>
        <begin position="800"/>
        <end position="810"/>
    </location>
</feature>
<dbReference type="PANTHER" id="PTHR15607:SF18">
    <property type="entry name" value="SYNAPTONEMAL COMPLEX PROTEIN 2-LIKE ISOFORM X1"/>
    <property type="match status" value="1"/>
</dbReference>
<sequence>MNVKNQMDRLEQQIQEAQQRYSNAQGWLNEENQRTSENMKRAISISRKIQARREKLRETNEACRTKAEKLQLAYKNIEFHGLIVEIREGLKRAVELTSRAERKMVKVAHGLESMNEERLNETGIDNNNNTKEFGEMETFGSRRAPLEALRNEFFDSQLKEFLILRKKVDAINTEIEIVDDKFAVLEARKQELQAGIHEYKTKKRDLLKAKANKENLHSPNLRLFLVELGDYSASVCHELLENPCESSVKEFSEFITRELNSGHIAQLSDIFKKITDTIENQKEPKNVNLEKLFDLDFHLIIPFINILHVLVDGDVICTPDALESLVSMLTLMTATCEKLPSGKAKLVSVVPHLICDIIAKEKKSIGLSIEAVKLTNMILGDEANHDLDPSDAVCLASKELEDNMEFLLVSAGDFELQAGMVELIVRLLPCASRFTKAPQYFIDKFVSQAFREISMEDFEAGCRHFLNTLNESQKEKRSVTSIPCYSAHFGTLQVYQPSYEKIKDFWIDFNYGSESITLFVEERDRGGNYKEGSSWETVLIKAGDVEDYRIKVEFISFHPKFPPSSDSDVSLTPSTKASVAMNPVCIKSTQVEVTCVWPVMPTATLMSQEQRRSDSSTDIDMSKKNFLEKSLPTAFNVSKRLKASKKKEESLSNGAKTYQGIREKVFSTRHSYPLVESQKKIIGTLPMVTPARRRDPRSGKRRIRSCTLVQVKGYRSRKAENTKLSFSSSSNVFSESDISSNQGLKKDRTARSKVLVPDPAKKHQRISDDVYDENRIDIGKYKTGNDIPKNQGANEDATSRRRSQSTKVQKKQATSHVFALKSTKDADDEDDYLQENQYETVLDDYELESSDYTTEYYQEAEYGTSSPVVKVDNASQSHKSLEEDLPISSQDMDDYAGFDHQNTRKPVTKKFKIEKDRIEILKKKNSRVCIEFVFLPTPKSCEGSGDNCKGEESQRSPMNLSKITPIGEASEASDVTEQDEVKEKDVEVKADSANSDIEIDYNFDINMTPIYRHKYRNEQRLAGNNTQLSSSEGRLGLKRVVSRDDSGIGETPFQGKQTKVSMKKSLRQRPLQVSVVKTPITPRSELDKDNCAVVESGKESASSQESGKEITVRKRKRNYFEWSRSGPSYPGGASLTAKSTEHREGWYSRSFYRPRKLSYEENREEPDEEEDDGEEEEEEETRKEVQGLINFAGRKIMKAVRRKRLMIRSFVKKSNEVMFTTIDSLWSQTQAASYDKLRSCKNQFSEQVQVLEKEIDKTSAVVRGIEETFNGLEKQFKILKNQRQVENKRFKGLEHLQVVMESELTKLKRKREEREIAVRTEMENEMEKLQNKFLQDARKQTEDYLKMTLNTLRIL</sequence>
<feature type="domain" description="Synaptonemal complex protein 2 Spt16M-like" evidence="3">
    <location>
        <begin position="479"/>
        <end position="552"/>
    </location>
</feature>
<keyword evidence="1" id="KW-0175">Coiled coil</keyword>
<proteinExistence type="predicted"/>
<dbReference type="InterPro" id="IPR024835">
    <property type="entry name" value="SYCP2-like"/>
</dbReference>
<evidence type="ECO:0000256" key="2">
    <source>
        <dbReference type="SAM" id="MobiDB-lite"/>
    </source>
</evidence>
<protein>
    <recommendedName>
        <fullName evidence="3">Synaptonemal complex protein 2 Spt16M-like domain-containing protein</fullName>
    </recommendedName>
</protein>
<dbReference type="EMBL" id="CALNXJ010000012">
    <property type="protein sequence ID" value="CAH3111260.1"/>
    <property type="molecule type" value="Genomic_DNA"/>
</dbReference>
<gene>
    <name evidence="4" type="ORF">PMEA_00004013</name>
</gene>
<feature type="compositionally biased region" description="Low complexity" evidence="2">
    <location>
        <begin position="725"/>
        <end position="740"/>
    </location>
</feature>
<evidence type="ECO:0000256" key="1">
    <source>
        <dbReference type="SAM" id="Coils"/>
    </source>
</evidence>
<evidence type="ECO:0000313" key="4">
    <source>
        <dbReference type="EMBL" id="CAH3111260.1"/>
    </source>
</evidence>